<accession>A0A180G6U8</accession>
<dbReference type="SUPFAM" id="SSF53335">
    <property type="entry name" value="S-adenosyl-L-methionine-dependent methyltransferases"/>
    <property type="match status" value="1"/>
</dbReference>
<comment type="activity regulation">
    <text evidence="11">Ubiquitination of histone H2B to form H2BK123ub1 is required for efficient DOT1 methyltransferase activity on histone H3.</text>
</comment>
<evidence type="ECO:0000256" key="9">
    <source>
        <dbReference type="ARBA" id="ARBA00029821"/>
    </source>
</evidence>
<evidence type="ECO:0000256" key="2">
    <source>
        <dbReference type="ARBA" id="ARBA00012190"/>
    </source>
</evidence>
<dbReference type="GO" id="GO:0000077">
    <property type="term" value="P:DNA damage checkpoint signaling"/>
    <property type="evidence" value="ECO:0007669"/>
    <property type="project" value="TreeGrafter"/>
</dbReference>
<reference evidence="14" key="2">
    <citation type="submission" date="2016-05" db="EMBL/GenBank/DDBJ databases">
        <title>Comparative analysis highlights variable genome content of wheat rusts and divergence of the mating loci.</title>
        <authorList>
            <person name="Cuomo C.A."/>
            <person name="Bakkeren G."/>
            <person name="Szabo L."/>
            <person name="Khalil H."/>
            <person name="Joly D."/>
            <person name="Goldberg J."/>
            <person name="Young S."/>
            <person name="Zeng Q."/>
            <person name="Fellers J."/>
        </authorList>
    </citation>
    <scope>NUCLEOTIDE SEQUENCE [LARGE SCALE GENOMIC DNA]</scope>
    <source>
        <strain evidence="14">1-1 BBBD Race 1</strain>
    </source>
</reference>
<evidence type="ECO:0000313" key="15">
    <source>
        <dbReference type="EnsemblFungi" id="PTTG_29111-t43_1-p1"/>
    </source>
</evidence>
<comment type="similarity">
    <text evidence="11">Belongs to the class I-like SAM-binding methyltransferase superfamily. DOT1 family.</text>
</comment>
<keyword evidence="6 11" id="KW-0949">S-adenosyl-L-methionine</keyword>
<dbReference type="VEuPathDB" id="FungiDB:PTTG_29111"/>
<dbReference type="GO" id="GO:0140956">
    <property type="term" value="F:histone H3K79 trimethyltransferase activity"/>
    <property type="evidence" value="ECO:0007669"/>
    <property type="project" value="UniProtKB-EC"/>
</dbReference>
<feature type="compositionally biased region" description="Basic and acidic residues" evidence="12">
    <location>
        <begin position="93"/>
        <end position="102"/>
    </location>
</feature>
<comment type="catalytic activity">
    <reaction evidence="10 11">
        <text>L-lysyl(79)-[histone H3] + 3 S-adenosyl-L-methionine = N(6),N(6),N(6)-trimethyl-L-lysyl(79)-[histone H3] + 3 S-adenosyl-L-homocysteine + 3 H(+)</text>
        <dbReference type="Rhea" id="RHEA:60328"/>
        <dbReference type="Rhea" id="RHEA-COMP:15549"/>
        <dbReference type="Rhea" id="RHEA-COMP:15552"/>
        <dbReference type="ChEBI" id="CHEBI:15378"/>
        <dbReference type="ChEBI" id="CHEBI:29969"/>
        <dbReference type="ChEBI" id="CHEBI:57856"/>
        <dbReference type="ChEBI" id="CHEBI:59789"/>
        <dbReference type="ChEBI" id="CHEBI:61961"/>
        <dbReference type="EC" id="2.1.1.360"/>
    </reaction>
</comment>
<dbReference type="PROSITE" id="PS51569">
    <property type="entry name" value="DOT1"/>
    <property type="match status" value="1"/>
</dbReference>
<keyword evidence="5 11" id="KW-0808">Transferase</keyword>
<evidence type="ECO:0000256" key="11">
    <source>
        <dbReference type="RuleBase" id="RU271113"/>
    </source>
</evidence>
<gene>
    <name evidence="14" type="ORF">PTTG_29111</name>
</gene>
<dbReference type="PANTHER" id="PTHR21451:SF0">
    <property type="entry name" value="HISTONE-LYSINE N-METHYLTRANSFERASE, H3 LYSINE-79 SPECIFIC"/>
    <property type="match status" value="1"/>
</dbReference>
<dbReference type="InterPro" id="IPR025789">
    <property type="entry name" value="DOT1_dom"/>
</dbReference>
<dbReference type="OrthoDB" id="443402at2759"/>
<name>A0A180G6U8_PUCT1</name>
<feature type="domain" description="DOT1" evidence="13">
    <location>
        <begin position="416"/>
        <end position="763"/>
    </location>
</feature>
<proteinExistence type="inferred from homology"/>
<feature type="compositionally biased region" description="Basic and acidic residues" evidence="12">
    <location>
        <begin position="207"/>
        <end position="286"/>
    </location>
</feature>
<comment type="subcellular location">
    <subcellularLocation>
        <location evidence="1 11">Nucleus</location>
    </subcellularLocation>
</comment>
<protein>
    <recommendedName>
        <fullName evidence="3 11">Histone-lysine N-methyltransferase, H3 lysine-79 specific</fullName>
        <ecNumber evidence="2 11">2.1.1.360</ecNumber>
    </recommendedName>
    <alternativeName>
        <fullName evidence="9 11">Histone H3-K79 methyltransferase</fullName>
    </alternativeName>
</protein>
<evidence type="ECO:0000256" key="6">
    <source>
        <dbReference type="ARBA" id="ARBA00022691"/>
    </source>
</evidence>
<dbReference type="AlphaFoldDB" id="A0A180G6U8"/>
<dbReference type="FunFam" id="3.40.50.150:FF:000033">
    <property type="entry name" value="Histone-lysine N-methyltransferase, H3 lysine-79 specific"/>
    <property type="match status" value="1"/>
</dbReference>
<dbReference type="Pfam" id="PF08123">
    <property type="entry name" value="DOT1"/>
    <property type="match status" value="1"/>
</dbReference>
<keyword evidence="7 11" id="KW-0156">Chromatin regulator</keyword>
<evidence type="ECO:0000256" key="10">
    <source>
        <dbReference type="ARBA" id="ARBA00047770"/>
    </source>
</evidence>
<organism evidence="14">
    <name type="scientific">Puccinia triticina (isolate 1-1 / race 1 (BBBD))</name>
    <name type="common">Brown leaf rust fungus</name>
    <dbReference type="NCBI Taxonomy" id="630390"/>
    <lineage>
        <taxon>Eukaryota</taxon>
        <taxon>Fungi</taxon>
        <taxon>Dikarya</taxon>
        <taxon>Basidiomycota</taxon>
        <taxon>Pucciniomycotina</taxon>
        <taxon>Pucciniomycetes</taxon>
        <taxon>Pucciniales</taxon>
        <taxon>Pucciniaceae</taxon>
        <taxon>Puccinia</taxon>
    </lineage>
</organism>
<evidence type="ECO:0000313" key="14">
    <source>
        <dbReference type="EMBL" id="OAV88209.1"/>
    </source>
</evidence>
<dbReference type="GO" id="GO:0005634">
    <property type="term" value="C:nucleus"/>
    <property type="evidence" value="ECO:0007669"/>
    <property type="project" value="UniProtKB-SubCell"/>
</dbReference>
<feature type="compositionally biased region" description="Basic and acidic residues" evidence="12">
    <location>
        <begin position="131"/>
        <end position="157"/>
    </location>
</feature>
<reference evidence="15" key="4">
    <citation type="submission" date="2025-05" db="UniProtKB">
        <authorList>
            <consortium name="EnsemblFungi"/>
        </authorList>
    </citation>
    <scope>IDENTIFICATION</scope>
    <source>
        <strain evidence="15">isolate 1-1 / race 1 (BBBD)</strain>
    </source>
</reference>
<dbReference type="PANTHER" id="PTHR21451">
    <property type="entry name" value="HISTONE H3 METHYLTRANSFERASE"/>
    <property type="match status" value="1"/>
</dbReference>
<keyword evidence="4 11" id="KW-0489">Methyltransferase</keyword>
<comment type="function">
    <text evidence="11">Histone methyltransferase that specifically trimethylates histone H3 to form H3K79me3. This methylation is required for telomere silencing and for the pachytene checkpoint during the meiotic cell cycle by allowing the recruitment of RAD9 to double strand breaks. Nucleosomes are preferred as substrate compared to free histone.</text>
</comment>
<dbReference type="EC" id="2.1.1.360" evidence="2 11"/>
<evidence type="ECO:0000256" key="12">
    <source>
        <dbReference type="SAM" id="MobiDB-lite"/>
    </source>
</evidence>
<dbReference type="EnsemblFungi" id="PTTG_29111-t43_1">
    <property type="protein sequence ID" value="PTTG_29111-t43_1-p1"/>
    <property type="gene ID" value="PTTG_29111"/>
</dbReference>
<reference evidence="15 16" key="3">
    <citation type="journal article" date="2017" name="G3 (Bethesda)">
        <title>Comparative analysis highlights variable genome content of wheat rusts and divergence of the mating loci.</title>
        <authorList>
            <person name="Cuomo C.A."/>
            <person name="Bakkeren G."/>
            <person name="Khalil H.B."/>
            <person name="Panwar V."/>
            <person name="Joly D."/>
            <person name="Linning R."/>
            <person name="Sakthikumar S."/>
            <person name="Song X."/>
            <person name="Adiconis X."/>
            <person name="Fan L."/>
            <person name="Goldberg J.M."/>
            <person name="Levin J.Z."/>
            <person name="Young S."/>
            <person name="Zeng Q."/>
            <person name="Anikster Y."/>
            <person name="Bruce M."/>
            <person name="Wang M."/>
            <person name="Yin C."/>
            <person name="McCallum B."/>
            <person name="Szabo L.J."/>
            <person name="Hulbert S."/>
            <person name="Chen X."/>
            <person name="Fellers J.P."/>
        </authorList>
    </citation>
    <scope>NUCLEOTIDE SEQUENCE</scope>
    <source>
        <strain evidence="16">Isolate 1-1 / race 1 (BBBD)</strain>
        <strain evidence="15">isolate 1-1 / race 1 (BBBD)</strain>
    </source>
</reference>
<feature type="compositionally biased region" description="Polar residues" evidence="12">
    <location>
        <begin position="110"/>
        <end position="130"/>
    </location>
</feature>
<evidence type="ECO:0000259" key="13">
    <source>
        <dbReference type="PROSITE" id="PS51569"/>
    </source>
</evidence>
<dbReference type="STRING" id="630390.A0A180G6U8"/>
<evidence type="ECO:0000256" key="4">
    <source>
        <dbReference type="ARBA" id="ARBA00022603"/>
    </source>
</evidence>
<feature type="compositionally biased region" description="Pro residues" evidence="12">
    <location>
        <begin position="76"/>
        <end position="87"/>
    </location>
</feature>
<evidence type="ECO:0000256" key="3">
    <source>
        <dbReference type="ARBA" id="ARBA00020987"/>
    </source>
</evidence>
<evidence type="ECO:0000313" key="16">
    <source>
        <dbReference type="Proteomes" id="UP000005240"/>
    </source>
</evidence>
<evidence type="ECO:0000256" key="1">
    <source>
        <dbReference type="ARBA" id="ARBA00004123"/>
    </source>
</evidence>
<feature type="region of interest" description="Disordered" evidence="12">
    <location>
        <begin position="1"/>
        <end position="299"/>
    </location>
</feature>
<dbReference type="Gene3D" id="3.40.50.150">
    <property type="entry name" value="Vaccinia Virus protein VP39"/>
    <property type="match status" value="1"/>
</dbReference>
<evidence type="ECO:0000256" key="5">
    <source>
        <dbReference type="ARBA" id="ARBA00022679"/>
    </source>
</evidence>
<keyword evidence="16" id="KW-1185">Reference proteome</keyword>
<sequence length="765" mass="84586">MAKKSGTASGLAAQPHLATNHTMDCLFSDPRLKQHHRQQLPTKRTPSTPVRIKTASAEQQPKRIKLNHTTTTNELPPQPQPPQPAPQPARHHQQNDSHDSKLTKRKNHDNPQASQKNSNPSDNKKTSGIQKDTKTEPNHKKPEPNRKQAGQNDHKAELNSTKAGQTDHKAELNSAKAGQTDHKAELNSAKAGQNDHKAELNSAKAGQTDHKAGENDHNAGRDGHKAGLKDDKAGLKDNKAGLKDNKAGLDDHKPKQSDNKAEDSQSDGKPHEITKTRADGESETRSRTTNHQDYQQHPIIPRCVDKTVAPYSASHPLHAEPAARKLTSSAKLVAAHRSMFKPWFTDQDPARWPFVKQEPQLRVIYPTGAHELFPLLVPKNDQDEYRPLDDLLNVITTTLTYYLTPQQSLHFFSEPHPITSHSASASHTQPHDFSFLNRRSQDRSSPETGGTSTLPKIPLSDPSLDLSGKPLLKELQRAVRRKNGPLFLGLVGWYNRVIKHLIDGGMIGRQIAGFVGMPQGVWETILGQTYDRQVGPQLELLQGYETWSSNVYGELKPRFVSEIIRLVGLRPGMVFLDLGSGIGNIVLQVALEVGCVAVGFEIMDGCATLANHQCREVVGRAHSLWGVSLGAPLLFQADFTKDPRVGQWLRQADVVLVNNQVFTPDLNESLSLLFLELKDSAKIVSLKPFISSSFKLNQRNLHSPLAILTRPALRPTPPSTLISTSPGVYKYPSNSVSWTDNPGEFFLSVVDRSQLINFQSSLNSQ</sequence>
<reference evidence="14" key="1">
    <citation type="submission" date="2009-11" db="EMBL/GenBank/DDBJ databases">
        <authorList>
            <consortium name="The Broad Institute Genome Sequencing Platform"/>
            <person name="Ward D."/>
            <person name="Feldgarden M."/>
            <person name="Earl A."/>
            <person name="Young S.K."/>
            <person name="Zeng Q."/>
            <person name="Koehrsen M."/>
            <person name="Alvarado L."/>
            <person name="Berlin A."/>
            <person name="Bochicchio J."/>
            <person name="Borenstein D."/>
            <person name="Chapman S.B."/>
            <person name="Chen Z."/>
            <person name="Engels R."/>
            <person name="Freedman E."/>
            <person name="Gellesch M."/>
            <person name="Goldberg J."/>
            <person name="Griggs A."/>
            <person name="Gujja S."/>
            <person name="Heilman E."/>
            <person name="Heiman D."/>
            <person name="Hepburn T."/>
            <person name="Howarth C."/>
            <person name="Jen D."/>
            <person name="Larson L."/>
            <person name="Lewis B."/>
            <person name="Mehta T."/>
            <person name="Park D."/>
            <person name="Pearson M."/>
            <person name="Roberts A."/>
            <person name="Saif S."/>
            <person name="Shea T."/>
            <person name="Shenoy N."/>
            <person name="Sisk P."/>
            <person name="Stolte C."/>
            <person name="Sykes S."/>
            <person name="Thomson T."/>
            <person name="Walk T."/>
            <person name="White J."/>
            <person name="Yandava C."/>
            <person name="Izard J."/>
            <person name="Baranova O.V."/>
            <person name="Blanton J.M."/>
            <person name="Tanner A.C."/>
            <person name="Dewhirst F.E."/>
            <person name="Haas B."/>
            <person name="Nusbaum C."/>
            <person name="Birren B."/>
        </authorList>
    </citation>
    <scope>NUCLEOTIDE SEQUENCE [LARGE SCALE GENOMIC DNA]</scope>
    <source>
        <strain evidence="14">1-1 BBBD Race 1</strain>
    </source>
</reference>
<dbReference type="InterPro" id="IPR029063">
    <property type="entry name" value="SAM-dependent_MTases_sf"/>
</dbReference>
<evidence type="ECO:0000256" key="7">
    <source>
        <dbReference type="ARBA" id="ARBA00022853"/>
    </source>
</evidence>
<feature type="region of interest" description="Disordered" evidence="12">
    <location>
        <begin position="437"/>
        <end position="462"/>
    </location>
</feature>
<dbReference type="GO" id="GO:0006281">
    <property type="term" value="P:DNA repair"/>
    <property type="evidence" value="ECO:0007669"/>
    <property type="project" value="TreeGrafter"/>
</dbReference>
<dbReference type="GO" id="GO:0032259">
    <property type="term" value="P:methylation"/>
    <property type="evidence" value="ECO:0007669"/>
    <property type="project" value="UniProtKB-KW"/>
</dbReference>
<evidence type="ECO:0000256" key="8">
    <source>
        <dbReference type="ARBA" id="ARBA00023242"/>
    </source>
</evidence>
<keyword evidence="8 11" id="KW-0539">Nucleus</keyword>
<feature type="compositionally biased region" description="Polar residues" evidence="12">
    <location>
        <begin position="39"/>
        <end position="48"/>
    </location>
</feature>
<dbReference type="Proteomes" id="UP000005240">
    <property type="component" value="Unassembled WGS sequence"/>
</dbReference>
<comment type="miscellaneous">
    <text evidence="11">In contrast to other lysine histone methyltransferases, it does not contain a SET domain, suggesting the existence of another mechanism for methylation of lysine residues of histones.</text>
</comment>
<dbReference type="EMBL" id="ADAS02000197">
    <property type="protein sequence ID" value="OAV88209.1"/>
    <property type="molecule type" value="Genomic_DNA"/>
</dbReference>
<dbReference type="InterPro" id="IPR030445">
    <property type="entry name" value="H3-K79_meTrfase"/>
</dbReference>